<name>A0A919K5I8_9ACTN</name>
<dbReference type="EMBL" id="BOMV01000071">
    <property type="protein sequence ID" value="GIE99325.1"/>
    <property type="molecule type" value="Genomic_DNA"/>
</dbReference>
<dbReference type="AlphaFoldDB" id="A0A919K5I8"/>
<comment type="caution">
    <text evidence="1">The sequence shown here is derived from an EMBL/GenBank/DDBJ whole genome shotgun (WGS) entry which is preliminary data.</text>
</comment>
<gene>
    <name evidence="1" type="ORF">Ari01nite_67900</name>
</gene>
<evidence type="ECO:0000313" key="1">
    <source>
        <dbReference type="EMBL" id="GIE99325.1"/>
    </source>
</evidence>
<reference evidence="1" key="1">
    <citation type="submission" date="2021-01" db="EMBL/GenBank/DDBJ databases">
        <title>Whole genome shotgun sequence of Actinoplanes rishiriensis NBRC 108556.</title>
        <authorList>
            <person name="Komaki H."/>
            <person name="Tamura T."/>
        </authorList>
    </citation>
    <scope>NUCLEOTIDE SEQUENCE</scope>
    <source>
        <strain evidence="1">NBRC 108556</strain>
    </source>
</reference>
<proteinExistence type="predicted"/>
<organism evidence="1 2">
    <name type="scientific">Paractinoplanes rishiriensis</name>
    <dbReference type="NCBI Taxonomy" id="1050105"/>
    <lineage>
        <taxon>Bacteria</taxon>
        <taxon>Bacillati</taxon>
        <taxon>Actinomycetota</taxon>
        <taxon>Actinomycetes</taxon>
        <taxon>Micromonosporales</taxon>
        <taxon>Micromonosporaceae</taxon>
        <taxon>Paractinoplanes</taxon>
    </lineage>
</organism>
<protein>
    <submittedName>
        <fullName evidence="1">Uncharacterized protein</fullName>
    </submittedName>
</protein>
<evidence type="ECO:0000313" key="2">
    <source>
        <dbReference type="Proteomes" id="UP000636960"/>
    </source>
</evidence>
<keyword evidence="2" id="KW-1185">Reference proteome</keyword>
<dbReference type="Proteomes" id="UP000636960">
    <property type="component" value="Unassembled WGS sequence"/>
</dbReference>
<sequence>MVVKIGCGDAAGDSGATDTGSVPLSVAKLMTTPATNRVTAIAAASSHRRGFCIRWEAIREPADGGAGSAEAPAGRDRAEIGLSGAGALLLSQPPMRSRLARCCLSSGPRIPVLPT</sequence>
<accession>A0A919K5I8</accession>